<evidence type="ECO:0000256" key="5">
    <source>
        <dbReference type="ARBA" id="ARBA00023157"/>
    </source>
</evidence>
<dbReference type="SUPFAM" id="SSF50022">
    <property type="entry name" value="ISP domain"/>
    <property type="match status" value="1"/>
</dbReference>
<feature type="domain" description="Rieske" evidence="7">
    <location>
        <begin position="61"/>
        <end position="143"/>
    </location>
</feature>
<evidence type="ECO:0000256" key="3">
    <source>
        <dbReference type="ARBA" id="ARBA00023004"/>
    </source>
</evidence>
<accession>A0A317ES02</accession>
<name>A0A317ES02_9SPHI</name>
<dbReference type="PANTHER" id="PTHR10134">
    <property type="entry name" value="CYTOCHROME B-C1 COMPLEX SUBUNIT RIESKE, MITOCHONDRIAL"/>
    <property type="match status" value="1"/>
</dbReference>
<dbReference type="RefSeq" id="WP_056095200.1">
    <property type="nucleotide sequence ID" value="NZ_QGNY01000011.1"/>
</dbReference>
<keyword evidence="9" id="KW-1185">Reference proteome</keyword>
<dbReference type="EMBL" id="QGNY01000011">
    <property type="protein sequence ID" value="PWS29701.1"/>
    <property type="molecule type" value="Genomic_DNA"/>
</dbReference>
<comment type="cofactor">
    <cofactor evidence="6">
        <name>[2Fe-2S] cluster</name>
        <dbReference type="ChEBI" id="CHEBI:190135"/>
    </cofactor>
</comment>
<dbReference type="OrthoDB" id="165343at2"/>
<dbReference type="AlphaFoldDB" id="A0A317ES02"/>
<dbReference type="PROSITE" id="PS51257">
    <property type="entry name" value="PROKAR_LIPOPROTEIN"/>
    <property type="match status" value="1"/>
</dbReference>
<gene>
    <name evidence="8" type="ORF">DF947_21255</name>
</gene>
<evidence type="ECO:0000256" key="1">
    <source>
        <dbReference type="ARBA" id="ARBA00022714"/>
    </source>
</evidence>
<dbReference type="GO" id="GO:0016020">
    <property type="term" value="C:membrane"/>
    <property type="evidence" value="ECO:0007669"/>
    <property type="project" value="InterPro"/>
</dbReference>
<dbReference type="InterPro" id="IPR036922">
    <property type="entry name" value="Rieske_2Fe-2S_sf"/>
</dbReference>
<dbReference type="PRINTS" id="PR00162">
    <property type="entry name" value="RIESKE"/>
</dbReference>
<proteinExistence type="predicted"/>
<dbReference type="PROSITE" id="PS51296">
    <property type="entry name" value="RIESKE"/>
    <property type="match status" value="1"/>
</dbReference>
<evidence type="ECO:0000256" key="6">
    <source>
        <dbReference type="ARBA" id="ARBA00034078"/>
    </source>
</evidence>
<keyword evidence="5" id="KW-1015">Disulfide bond</keyword>
<comment type="caution">
    <text evidence="8">The sequence shown here is derived from an EMBL/GenBank/DDBJ whole genome shotgun (WGS) entry which is preliminary data.</text>
</comment>
<keyword evidence="4" id="KW-0411">Iron-sulfur</keyword>
<organism evidence="8 9">
    <name type="scientific">Pedobacter paludis</name>
    <dbReference type="NCBI Taxonomy" id="2203212"/>
    <lineage>
        <taxon>Bacteria</taxon>
        <taxon>Pseudomonadati</taxon>
        <taxon>Bacteroidota</taxon>
        <taxon>Sphingobacteriia</taxon>
        <taxon>Sphingobacteriales</taxon>
        <taxon>Sphingobacteriaceae</taxon>
        <taxon>Pedobacter</taxon>
    </lineage>
</organism>
<evidence type="ECO:0000259" key="7">
    <source>
        <dbReference type="PROSITE" id="PS51296"/>
    </source>
</evidence>
<evidence type="ECO:0000256" key="2">
    <source>
        <dbReference type="ARBA" id="ARBA00022723"/>
    </source>
</evidence>
<keyword evidence="3" id="KW-0408">Iron</keyword>
<dbReference type="InterPro" id="IPR017941">
    <property type="entry name" value="Rieske_2Fe-2S"/>
</dbReference>
<keyword evidence="2" id="KW-0479">Metal-binding</keyword>
<dbReference type="Gene3D" id="2.102.10.10">
    <property type="entry name" value="Rieske [2Fe-2S] iron-sulphur domain"/>
    <property type="match status" value="1"/>
</dbReference>
<dbReference type="Pfam" id="PF00355">
    <property type="entry name" value="Rieske"/>
    <property type="match status" value="1"/>
</dbReference>
<evidence type="ECO:0000256" key="4">
    <source>
        <dbReference type="ARBA" id="ARBA00023014"/>
    </source>
</evidence>
<keyword evidence="1" id="KW-0001">2Fe-2S</keyword>
<evidence type="ECO:0000313" key="8">
    <source>
        <dbReference type="EMBL" id="PWS29701.1"/>
    </source>
</evidence>
<dbReference type="Proteomes" id="UP000245391">
    <property type="component" value="Unassembled WGS sequence"/>
</dbReference>
<sequence length="148" mass="16558">MKRKDFIKGCGMACLGGLGITTLISGCSSLVPATGEIAGDNLVVEMKDFEIRQEKNVQFKRYIVVSNDLLRYPICIYRHDELNYSALWMQCTHQGTELQAFGDRLQCPAHGSEFDNKGRMTNGPAEANLRTFPITIEKTRIKISLKAV</sequence>
<dbReference type="InterPro" id="IPR014349">
    <property type="entry name" value="Rieske_Fe-S_prot"/>
</dbReference>
<dbReference type="CDD" id="cd03467">
    <property type="entry name" value="Rieske"/>
    <property type="match status" value="1"/>
</dbReference>
<dbReference type="GO" id="GO:0051537">
    <property type="term" value="F:2 iron, 2 sulfur cluster binding"/>
    <property type="evidence" value="ECO:0007669"/>
    <property type="project" value="UniProtKB-KW"/>
</dbReference>
<evidence type="ECO:0000313" key="9">
    <source>
        <dbReference type="Proteomes" id="UP000245391"/>
    </source>
</evidence>
<dbReference type="GO" id="GO:0046872">
    <property type="term" value="F:metal ion binding"/>
    <property type="evidence" value="ECO:0007669"/>
    <property type="project" value="UniProtKB-KW"/>
</dbReference>
<reference evidence="9" key="1">
    <citation type="submission" date="2018-05" db="EMBL/GenBank/DDBJ databases">
        <title>Pedobacter paludis sp. nov., isolated from wetland soil.</title>
        <authorList>
            <person name="Zhang Y."/>
        </authorList>
    </citation>
    <scope>NUCLEOTIDE SEQUENCE [LARGE SCALE GENOMIC DNA]</scope>
    <source>
        <strain evidence="9">R-8</strain>
    </source>
</reference>
<dbReference type="InterPro" id="IPR005805">
    <property type="entry name" value="Rieske_Fe-S_prot_C"/>
</dbReference>
<protein>
    <submittedName>
        <fullName evidence="8">Rieske (2Fe-2S) protein</fullName>
    </submittedName>
</protein>